<name>A0ABV8RC19_9FLAO</name>
<gene>
    <name evidence="2" type="ORF">ACFOWD_10320</name>
</gene>
<protein>
    <submittedName>
        <fullName evidence="2">Pentapeptide repeat-containing protein</fullName>
    </submittedName>
</protein>
<dbReference type="RefSeq" id="WP_377410327.1">
    <property type="nucleotide sequence ID" value="NZ_JBHSCY010000002.1"/>
</dbReference>
<feature type="transmembrane region" description="Helical" evidence="1">
    <location>
        <begin position="377"/>
        <end position="395"/>
    </location>
</feature>
<dbReference type="Proteomes" id="UP001595826">
    <property type="component" value="Unassembled WGS sequence"/>
</dbReference>
<evidence type="ECO:0000256" key="1">
    <source>
        <dbReference type="SAM" id="Phobius"/>
    </source>
</evidence>
<organism evidence="2 3">
    <name type="scientific">Polaribacter marinivivus</name>
    <dbReference type="NCBI Taxonomy" id="1524260"/>
    <lineage>
        <taxon>Bacteria</taxon>
        <taxon>Pseudomonadati</taxon>
        <taxon>Bacteroidota</taxon>
        <taxon>Flavobacteriia</taxon>
        <taxon>Flavobacteriales</taxon>
        <taxon>Flavobacteriaceae</taxon>
    </lineage>
</organism>
<comment type="caution">
    <text evidence="2">The sequence shown here is derived from an EMBL/GenBank/DDBJ whole genome shotgun (WGS) entry which is preliminary data.</text>
</comment>
<keyword evidence="1" id="KW-1133">Transmembrane helix</keyword>
<evidence type="ECO:0000313" key="3">
    <source>
        <dbReference type="Proteomes" id="UP001595826"/>
    </source>
</evidence>
<feature type="transmembrane region" description="Helical" evidence="1">
    <location>
        <begin position="402"/>
        <end position="420"/>
    </location>
</feature>
<dbReference type="Pfam" id="PF13576">
    <property type="entry name" value="Pentapeptide_3"/>
    <property type="match status" value="1"/>
</dbReference>
<dbReference type="EMBL" id="JBHSCY010000002">
    <property type="protein sequence ID" value="MFC4269302.1"/>
    <property type="molecule type" value="Genomic_DNA"/>
</dbReference>
<keyword evidence="3" id="KW-1185">Reference proteome</keyword>
<accession>A0ABV8RC19</accession>
<keyword evidence="1" id="KW-0472">Membrane</keyword>
<dbReference type="InterPro" id="IPR001646">
    <property type="entry name" value="5peptide_repeat"/>
</dbReference>
<proteinExistence type="predicted"/>
<reference evidence="3" key="1">
    <citation type="journal article" date="2019" name="Int. J. Syst. Evol. Microbiol.">
        <title>The Global Catalogue of Microorganisms (GCM) 10K type strain sequencing project: providing services to taxonomists for standard genome sequencing and annotation.</title>
        <authorList>
            <consortium name="The Broad Institute Genomics Platform"/>
            <consortium name="The Broad Institute Genome Sequencing Center for Infectious Disease"/>
            <person name="Wu L."/>
            <person name="Ma J."/>
        </authorList>
    </citation>
    <scope>NUCLEOTIDE SEQUENCE [LARGE SCALE GENOMIC DNA]</scope>
    <source>
        <strain evidence="3">CECT 8655</strain>
    </source>
</reference>
<evidence type="ECO:0000313" key="2">
    <source>
        <dbReference type="EMBL" id="MFC4269302.1"/>
    </source>
</evidence>
<sequence>MGKKLIQNEKDFLNILESYPNEYIPAHIFSAISGTGFKIKNLDFAYILNPIIKEGKSELISDFVLKTISSIAYKNEEDKDKIIKTIYFTNCTFNDSILLFNQSLNLNFVNCIFNSALIIPKYSQSINFSHNCTFKGNVTFNTTDSLIRFSDCFFKKKLNMDNVVFENKIRFHKCNFEKTLILNNTSFKDLADFWGSTFHERVIFYKVNFNETTVLSSVTFIKNVLFTYSKIKTLLILRGTNFKRGLDLSLAIIEGDLSLFDISLNTFKSINGPFKEDKWLESYDGIVAEIGDIPVINKRETYRIIKNQLIDQKNGFEALKYSYLENRTYRKEVFYKMFPFSINNLKEKIKNHFSRENKISQFLRKLKNNVLQFLKSFYNWFNLFFNYVLLTLNRISNRHGTSYFFGIIFTLLVGALFYYLSVLNTSKYEFSTSIDWNIFSENIATYVQFLIPTHRFIYIDDLIDKSQLTAGFFIWDIVGRIFVGYGIYQTIQAFRKFK</sequence>
<feature type="transmembrane region" description="Helical" evidence="1">
    <location>
        <begin position="468"/>
        <end position="488"/>
    </location>
</feature>
<keyword evidence="1" id="KW-0812">Transmembrane</keyword>